<feature type="non-terminal residue" evidence="1">
    <location>
        <position position="114"/>
    </location>
</feature>
<name>A0ABP0S739_9DINO</name>
<gene>
    <name evidence="1" type="ORF">SCF082_LOCUS50311</name>
</gene>
<comment type="caution">
    <text evidence="1">The sequence shown here is derived from an EMBL/GenBank/DDBJ whole genome shotgun (WGS) entry which is preliminary data.</text>
</comment>
<accession>A0ABP0S739</accession>
<proteinExistence type="predicted"/>
<dbReference type="Proteomes" id="UP001642464">
    <property type="component" value="Unassembled WGS sequence"/>
</dbReference>
<dbReference type="EMBL" id="CAXAMM010043022">
    <property type="protein sequence ID" value="CAK9108141.1"/>
    <property type="molecule type" value="Genomic_DNA"/>
</dbReference>
<organism evidence="1 2">
    <name type="scientific">Durusdinium trenchii</name>
    <dbReference type="NCBI Taxonomy" id="1381693"/>
    <lineage>
        <taxon>Eukaryota</taxon>
        <taxon>Sar</taxon>
        <taxon>Alveolata</taxon>
        <taxon>Dinophyceae</taxon>
        <taxon>Suessiales</taxon>
        <taxon>Symbiodiniaceae</taxon>
        <taxon>Durusdinium</taxon>
    </lineage>
</organism>
<reference evidence="1 2" key="1">
    <citation type="submission" date="2024-02" db="EMBL/GenBank/DDBJ databases">
        <authorList>
            <person name="Chen Y."/>
            <person name="Shah S."/>
            <person name="Dougan E. K."/>
            <person name="Thang M."/>
            <person name="Chan C."/>
        </authorList>
    </citation>
    <scope>NUCLEOTIDE SEQUENCE [LARGE SCALE GENOMIC DNA]</scope>
</reference>
<evidence type="ECO:0000313" key="1">
    <source>
        <dbReference type="EMBL" id="CAK9108141.1"/>
    </source>
</evidence>
<keyword evidence="2" id="KW-1185">Reference proteome</keyword>
<evidence type="ECO:0000313" key="2">
    <source>
        <dbReference type="Proteomes" id="UP001642464"/>
    </source>
</evidence>
<sequence length="114" mass="12680">MVMKHGHVDHAHMACFEGHIAKFRSFLRRALKRHTLGRQSPYEAVPQDADSAELNVYPEAAPGSTMGIIQRDTNGFWHYLAFRPVLASGSSEALRQELGRKRLVMLLGGEHAAA</sequence>
<protein>
    <submittedName>
        <fullName evidence="1">Mannosyl-oligosaccharide glucosidase</fullName>
    </submittedName>
</protein>